<sequence>MSGDTVTGRAAAAEREMACREAARRTVAVARRRVKRRTYAVIAALVLAVLGAFVAALVLGEFGVPLLEVMRSLARPLLGRASWESEFFVLDVRLPRVLTAVLSGAAFGLSGALFQSLIRNPLASPDVIGITSGASAAAVVCVLLLGLDGMAVSFGALAGALVTAALIYLLAWRRGVSGHRLVLVGIGIAAVLSSLISYLMTTTQISDAQRALEWLTGSLDGCGWPHAGTLALCLVLLLPATALPARSLRVLQFGDDTAAGLGVRVEYRRLVLLAVAVALAAVATAAAGPVPFVALVSAPIARGLLRGRGPALTAAALVGAVLMSASDFIGQHLFDSTELPVGVVTGVVGAPYLLLMVTTTNRSGGSG</sequence>
<comment type="similarity">
    <text evidence="2">Belongs to the binding-protein-dependent transport system permease family. FecCD subfamily.</text>
</comment>
<dbReference type="InterPro" id="IPR037294">
    <property type="entry name" value="ABC_BtuC-like"/>
</dbReference>
<keyword evidence="4" id="KW-1003">Cell membrane</keyword>
<evidence type="ECO:0000256" key="6">
    <source>
        <dbReference type="ARBA" id="ARBA00022989"/>
    </source>
</evidence>
<dbReference type="InterPro" id="IPR000522">
    <property type="entry name" value="ABC_transptr_permease_BtuC"/>
</dbReference>
<dbReference type="SUPFAM" id="SSF81345">
    <property type="entry name" value="ABC transporter involved in vitamin B12 uptake, BtuC"/>
    <property type="match status" value="1"/>
</dbReference>
<feature type="transmembrane region" description="Helical" evidence="8">
    <location>
        <begin position="270"/>
        <end position="290"/>
    </location>
</feature>
<comment type="subcellular location">
    <subcellularLocation>
        <location evidence="1">Cell membrane</location>
        <topology evidence="1">Multi-pass membrane protein</topology>
    </subcellularLocation>
</comment>
<feature type="transmembrane region" description="Helical" evidence="8">
    <location>
        <begin position="310"/>
        <end position="329"/>
    </location>
</feature>
<feature type="transmembrane region" description="Helical" evidence="8">
    <location>
        <begin position="181"/>
        <end position="200"/>
    </location>
</feature>
<feature type="transmembrane region" description="Helical" evidence="8">
    <location>
        <begin position="127"/>
        <end position="145"/>
    </location>
</feature>
<keyword evidence="3" id="KW-0813">Transport</keyword>
<keyword evidence="5 8" id="KW-0812">Transmembrane</keyword>
<dbReference type="PANTHER" id="PTHR30472:SF24">
    <property type="entry name" value="FERRIC ENTEROBACTIN TRANSPORT SYSTEM PERMEASE PROTEIN FEPG"/>
    <property type="match status" value="1"/>
</dbReference>
<dbReference type="CDD" id="cd06550">
    <property type="entry name" value="TM_ABC_iron-siderophores_like"/>
    <property type="match status" value="1"/>
</dbReference>
<evidence type="ECO:0000256" key="3">
    <source>
        <dbReference type="ARBA" id="ARBA00022448"/>
    </source>
</evidence>
<gene>
    <name evidence="9" type="ORF">P2L57_37850</name>
</gene>
<evidence type="ECO:0000256" key="4">
    <source>
        <dbReference type="ARBA" id="ARBA00022475"/>
    </source>
</evidence>
<dbReference type="Pfam" id="PF01032">
    <property type="entry name" value="FecCD"/>
    <property type="match status" value="1"/>
</dbReference>
<evidence type="ECO:0000256" key="1">
    <source>
        <dbReference type="ARBA" id="ARBA00004651"/>
    </source>
</evidence>
<evidence type="ECO:0000313" key="9">
    <source>
        <dbReference type="EMBL" id="MDF2261283.1"/>
    </source>
</evidence>
<proteinExistence type="inferred from homology"/>
<reference evidence="9 10" key="1">
    <citation type="submission" date="2023-03" db="EMBL/GenBank/DDBJ databases">
        <title>Draft genome sequence of type strain Streptomyces ferralitis JCM 14344.</title>
        <authorList>
            <person name="Klaysubun C."/>
            <person name="Duangmal K."/>
        </authorList>
    </citation>
    <scope>NUCLEOTIDE SEQUENCE [LARGE SCALE GENOMIC DNA]</scope>
    <source>
        <strain evidence="9 10">JCM 14344</strain>
    </source>
</reference>
<keyword evidence="7 8" id="KW-0472">Membrane</keyword>
<dbReference type="Gene3D" id="1.10.3470.10">
    <property type="entry name" value="ABC transporter involved in vitamin B12 uptake, BtuC"/>
    <property type="match status" value="1"/>
</dbReference>
<evidence type="ECO:0000256" key="5">
    <source>
        <dbReference type="ARBA" id="ARBA00022692"/>
    </source>
</evidence>
<accession>A0ABT5ZC62</accession>
<feature type="transmembrane region" description="Helical" evidence="8">
    <location>
        <begin position="151"/>
        <end position="169"/>
    </location>
</feature>
<evidence type="ECO:0000256" key="2">
    <source>
        <dbReference type="ARBA" id="ARBA00007935"/>
    </source>
</evidence>
<feature type="transmembrane region" description="Helical" evidence="8">
    <location>
        <begin position="224"/>
        <end position="243"/>
    </location>
</feature>
<dbReference type="Proteomes" id="UP001220022">
    <property type="component" value="Unassembled WGS sequence"/>
</dbReference>
<keyword evidence="10" id="KW-1185">Reference proteome</keyword>
<organism evidence="9 10">
    <name type="scientific">Streptantibioticus ferralitis</name>
    <dbReference type="NCBI Taxonomy" id="236510"/>
    <lineage>
        <taxon>Bacteria</taxon>
        <taxon>Bacillati</taxon>
        <taxon>Actinomycetota</taxon>
        <taxon>Actinomycetes</taxon>
        <taxon>Kitasatosporales</taxon>
        <taxon>Streptomycetaceae</taxon>
        <taxon>Streptantibioticus</taxon>
    </lineage>
</organism>
<keyword evidence="6 8" id="KW-1133">Transmembrane helix</keyword>
<feature type="transmembrane region" description="Helical" evidence="8">
    <location>
        <begin position="341"/>
        <end position="359"/>
    </location>
</feature>
<name>A0ABT5ZC62_9ACTN</name>
<evidence type="ECO:0000313" key="10">
    <source>
        <dbReference type="Proteomes" id="UP001220022"/>
    </source>
</evidence>
<dbReference type="PANTHER" id="PTHR30472">
    <property type="entry name" value="FERRIC ENTEROBACTIN TRANSPORT SYSTEM PERMEASE PROTEIN"/>
    <property type="match status" value="1"/>
</dbReference>
<evidence type="ECO:0000256" key="8">
    <source>
        <dbReference type="SAM" id="Phobius"/>
    </source>
</evidence>
<comment type="caution">
    <text evidence="9">The sequence shown here is derived from an EMBL/GenBank/DDBJ whole genome shotgun (WGS) entry which is preliminary data.</text>
</comment>
<dbReference type="EMBL" id="JARHTQ010000052">
    <property type="protein sequence ID" value="MDF2261283.1"/>
    <property type="molecule type" value="Genomic_DNA"/>
</dbReference>
<evidence type="ECO:0000256" key="7">
    <source>
        <dbReference type="ARBA" id="ARBA00023136"/>
    </source>
</evidence>
<protein>
    <submittedName>
        <fullName evidence="9">Iron chelate uptake ABC transporter family permease subunit</fullName>
    </submittedName>
</protein>
<dbReference type="RefSeq" id="WP_275822727.1">
    <property type="nucleotide sequence ID" value="NZ_BAAANM010000024.1"/>
</dbReference>
<feature type="transmembrane region" description="Helical" evidence="8">
    <location>
        <begin position="97"/>
        <end position="115"/>
    </location>
</feature>
<feature type="transmembrane region" description="Helical" evidence="8">
    <location>
        <begin position="39"/>
        <end position="60"/>
    </location>
</feature>